<dbReference type="InterPro" id="IPR011249">
    <property type="entry name" value="Metalloenz_LuxS/M16"/>
</dbReference>
<dbReference type="Proteomes" id="UP001231518">
    <property type="component" value="Chromosome 21"/>
</dbReference>
<evidence type="ECO:0000313" key="4">
    <source>
        <dbReference type="EMBL" id="KAJ8711275.1"/>
    </source>
</evidence>
<dbReference type="EMBL" id="JARGEI010000022">
    <property type="protein sequence ID" value="KAJ8711273.1"/>
    <property type="molecule type" value="Genomic_DNA"/>
</dbReference>
<name>A0AAD8DNS1_MYTSE</name>
<dbReference type="EMBL" id="JARGEI010000022">
    <property type="protein sequence ID" value="KAJ8711275.1"/>
    <property type="molecule type" value="Genomic_DNA"/>
</dbReference>
<dbReference type="EMBL" id="JARGEI010000022">
    <property type="protein sequence ID" value="KAJ8711272.1"/>
    <property type="molecule type" value="Genomic_DNA"/>
</dbReference>
<evidence type="ECO:0000313" key="2">
    <source>
        <dbReference type="EMBL" id="KAJ8711273.1"/>
    </source>
</evidence>
<reference evidence="2" key="1">
    <citation type="submission" date="2023-03" db="EMBL/GenBank/DDBJ databases">
        <title>Chromosome-level genomes of two armyworms, Mythimna separata and Mythimna loreyi, provide insights into the biosynthesis and reception of sex pheromones.</title>
        <authorList>
            <person name="Zhao H."/>
        </authorList>
    </citation>
    <scope>NUCLEOTIDE SEQUENCE</scope>
    <source>
        <strain evidence="2">BeijingLab</strain>
        <tissue evidence="2">Pupa</tissue>
    </source>
</reference>
<gene>
    <name evidence="1" type="ORF">PYW07_008514</name>
    <name evidence="2" type="ORF">PYW07_008515</name>
    <name evidence="3" type="ORF">PYW07_008516</name>
    <name evidence="4" type="ORF">PYW07_008517</name>
</gene>
<comment type="caution">
    <text evidence="2">The sequence shown here is derived from an EMBL/GenBank/DDBJ whole genome shotgun (WGS) entry which is preliminary data.</text>
</comment>
<keyword evidence="5" id="KW-1185">Reference proteome</keyword>
<dbReference type="AlphaFoldDB" id="A0AAD8DNS1"/>
<evidence type="ECO:0000313" key="3">
    <source>
        <dbReference type="EMBL" id="KAJ8711274.1"/>
    </source>
</evidence>
<proteinExistence type="predicted"/>
<accession>A0AAD8DNS1</accession>
<evidence type="ECO:0000313" key="5">
    <source>
        <dbReference type="Proteomes" id="UP001231518"/>
    </source>
</evidence>
<protein>
    <submittedName>
        <fullName evidence="2">Uncharacterized protein</fullName>
    </submittedName>
</protein>
<dbReference type="Gene3D" id="3.30.830.10">
    <property type="entry name" value="Metalloenzyme, LuxS/M16 peptidase-like"/>
    <property type="match status" value="1"/>
</dbReference>
<dbReference type="SUPFAM" id="SSF63411">
    <property type="entry name" value="LuxS/MPP-like metallohydrolase"/>
    <property type="match status" value="1"/>
</dbReference>
<evidence type="ECO:0000313" key="1">
    <source>
        <dbReference type="EMBL" id="KAJ8711272.1"/>
    </source>
</evidence>
<sequence length="85" mass="9877">MSCQCEDNLRTKEQLGYSVFSMMRYTFGVLGFSITVNTQVDKFSVFSMMRYTFGVLGFSITVNTQVDKFRYVLMFVVVDVLPVRR</sequence>
<organism evidence="2 5">
    <name type="scientific">Mythimna separata</name>
    <name type="common">Oriental armyworm</name>
    <name type="synonym">Pseudaletia separata</name>
    <dbReference type="NCBI Taxonomy" id="271217"/>
    <lineage>
        <taxon>Eukaryota</taxon>
        <taxon>Metazoa</taxon>
        <taxon>Ecdysozoa</taxon>
        <taxon>Arthropoda</taxon>
        <taxon>Hexapoda</taxon>
        <taxon>Insecta</taxon>
        <taxon>Pterygota</taxon>
        <taxon>Neoptera</taxon>
        <taxon>Endopterygota</taxon>
        <taxon>Lepidoptera</taxon>
        <taxon>Glossata</taxon>
        <taxon>Ditrysia</taxon>
        <taxon>Noctuoidea</taxon>
        <taxon>Noctuidae</taxon>
        <taxon>Noctuinae</taxon>
        <taxon>Hadenini</taxon>
        <taxon>Mythimna</taxon>
    </lineage>
</organism>
<dbReference type="EMBL" id="JARGEI010000022">
    <property type="protein sequence ID" value="KAJ8711274.1"/>
    <property type="molecule type" value="Genomic_DNA"/>
</dbReference>
<dbReference type="GO" id="GO:0046872">
    <property type="term" value="F:metal ion binding"/>
    <property type="evidence" value="ECO:0007669"/>
    <property type="project" value="InterPro"/>
</dbReference>